<evidence type="ECO:0000313" key="8">
    <source>
        <dbReference type="Proteomes" id="UP000317977"/>
    </source>
</evidence>
<dbReference type="GO" id="GO:0005737">
    <property type="term" value="C:cytoplasm"/>
    <property type="evidence" value="ECO:0007669"/>
    <property type="project" value="UniProtKB-SubCell"/>
</dbReference>
<dbReference type="Gene3D" id="3.40.50.720">
    <property type="entry name" value="NAD(P)-binding Rossmann-like Domain"/>
    <property type="match status" value="1"/>
</dbReference>
<dbReference type="CDD" id="cd08272">
    <property type="entry name" value="MDR6"/>
    <property type="match status" value="1"/>
</dbReference>
<dbReference type="AlphaFoldDB" id="A0A5C6EDT9"/>
<dbReference type="Gene3D" id="3.90.180.10">
    <property type="entry name" value="Medium-chain alcohol dehydrogenases, catalytic domain"/>
    <property type="match status" value="1"/>
</dbReference>
<name>A0A5C6EDT9_9BACT</name>
<dbReference type="PROSITE" id="PS01162">
    <property type="entry name" value="QOR_ZETA_CRYSTAL"/>
    <property type="match status" value="1"/>
</dbReference>
<dbReference type="PANTHER" id="PTHR44154:SF1">
    <property type="entry name" value="QUINONE OXIDOREDUCTASE"/>
    <property type="match status" value="1"/>
</dbReference>
<dbReference type="InterPro" id="IPR013154">
    <property type="entry name" value="ADH-like_N"/>
</dbReference>
<dbReference type="InterPro" id="IPR051603">
    <property type="entry name" value="Zinc-ADH_QOR/CCCR"/>
</dbReference>
<evidence type="ECO:0000313" key="7">
    <source>
        <dbReference type="EMBL" id="TWU46594.1"/>
    </source>
</evidence>
<dbReference type="Pfam" id="PF08240">
    <property type="entry name" value="ADH_N"/>
    <property type="match status" value="1"/>
</dbReference>
<proteinExistence type="predicted"/>
<comment type="caution">
    <text evidence="7">The sequence shown here is derived from an EMBL/GenBank/DDBJ whole genome shotgun (WGS) entry which is preliminary data.</text>
</comment>
<gene>
    <name evidence="7" type="ORF">Poly59_55670</name>
</gene>
<dbReference type="InterPro" id="IPR002364">
    <property type="entry name" value="Quin_OxRdtase/zeta-crystal_CS"/>
</dbReference>
<evidence type="ECO:0000256" key="3">
    <source>
        <dbReference type="ARBA" id="ARBA00022490"/>
    </source>
</evidence>
<evidence type="ECO:0000256" key="2">
    <source>
        <dbReference type="ARBA" id="ARBA00011881"/>
    </source>
</evidence>
<keyword evidence="4" id="KW-0521">NADP</keyword>
<sequence length="346" mass="36633">MCMETAKDKQFQADRENKMKAMLINAYGENATFEAADIAKPKVKAGHVLVKIAASSVNTVDTMIRNMGKDLPLSPDTPAILGMDFAGTVEAVGDGVKDYSVGDEVYGCAGGLADLPGTLAEYIVADSNLIAHKAKNLSMREAAALPLVAITAYEGLKRAGIQQGQKVLVHGGSGGVGHVALQLAKHWGAEVYSTGGGEKQLALIEQLGATGINYKTETVEQYVAKHTGGAGFDVVFDSVGGANLTNSFEAAALNGQVATTVSMCELDLTPAHFKGLSLHVVFMLIPMLHNFRREQHAEILRDLAQICESGGLKPVLDEEQFTLEQVGQAYARLESGKAMGKVVVEN</sequence>
<keyword evidence="3" id="KW-0963">Cytoplasm</keyword>
<evidence type="ECO:0000256" key="4">
    <source>
        <dbReference type="ARBA" id="ARBA00022857"/>
    </source>
</evidence>
<dbReference type="EMBL" id="SJPX01000006">
    <property type="protein sequence ID" value="TWU46594.1"/>
    <property type="molecule type" value="Genomic_DNA"/>
</dbReference>
<dbReference type="InterPro" id="IPR020843">
    <property type="entry name" value="ER"/>
</dbReference>
<protein>
    <submittedName>
        <fullName evidence="7">Zinc-type alcohol dehydrogenase-like protein</fullName>
    </submittedName>
</protein>
<keyword evidence="5" id="KW-0694">RNA-binding</keyword>
<evidence type="ECO:0000259" key="6">
    <source>
        <dbReference type="SMART" id="SM00829"/>
    </source>
</evidence>
<organism evidence="7 8">
    <name type="scientific">Rubripirellula reticaptiva</name>
    <dbReference type="NCBI Taxonomy" id="2528013"/>
    <lineage>
        <taxon>Bacteria</taxon>
        <taxon>Pseudomonadati</taxon>
        <taxon>Planctomycetota</taxon>
        <taxon>Planctomycetia</taxon>
        <taxon>Pirellulales</taxon>
        <taxon>Pirellulaceae</taxon>
        <taxon>Rubripirellula</taxon>
    </lineage>
</organism>
<dbReference type="GO" id="GO:0003723">
    <property type="term" value="F:RNA binding"/>
    <property type="evidence" value="ECO:0007669"/>
    <property type="project" value="UniProtKB-KW"/>
</dbReference>
<dbReference type="InterPro" id="IPR011032">
    <property type="entry name" value="GroES-like_sf"/>
</dbReference>
<comment type="subunit">
    <text evidence="2">Homotetramer.</text>
</comment>
<dbReference type="SUPFAM" id="SSF50129">
    <property type="entry name" value="GroES-like"/>
    <property type="match status" value="1"/>
</dbReference>
<evidence type="ECO:0000256" key="5">
    <source>
        <dbReference type="ARBA" id="ARBA00022884"/>
    </source>
</evidence>
<comment type="subcellular location">
    <subcellularLocation>
        <location evidence="1">Cytoplasm</location>
    </subcellularLocation>
</comment>
<dbReference type="InterPro" id="IPR036291">
    <property type="entry name" value="NAD(P)-bd_dom_sf"/>
</dbReference>
<dbReference type="Pfam" id="PF13602">
    <property type="entry name" value="ADH_zinc_N_2"/>
    <property type="match status" value="1"/>
</dbReference>
<dbReference type="Proteomes" id="UP000317977">
    <property type="component" value="Unassembled WGS sequence"/>
</dbReference>
<dbReference type="GO" id="GO:0016491">
    <property type="term" value="F:oxidoreductase activity"/>
    <property type="evidence" value="ECO:0007669"/>
    <property type="project" value="InterPro"/>
</dbReference>
<evidence type="ECO:0000256" key="1">
    <source>
        <dbReference type="ARBA" id="ARBA00004496"/>
    </source>
</evidence>
<accession>A0A5C6EDT9</accession>
<feature type="domain" description="Enoyl reductase (ER)" evidence="6">
    <location>
        <begin position="28"/>
        <end position="344"/>
    </location>
</feature>
<dbReference type="SMART" id="SM00829">
    <property type="entry name" value="PKS_ER"/>
    <property type="match status" value="1"/>
</dbReference>
<dbReference type="GO" id="GO:0008270">
    <property type="term" value="F:zinc ion binding"/>
    <property type="evidence" value="ECO:0007669"/>
    <property type="project" value="InterPro"/>
</dbReference>
<dbReference type="SUPFAM" id="SSF51735">
    <property type="entry name" value="NAD(P)-binding Rossmann-fold domains"/>
    <property type="match status" value="1"/>
</dbReference>
<keyword evidence="8" id="KW-1185">Reference proteome</keyword>
<reference evidence="7 8" key="1">
    <citation type="submission" date="2019-02" db="EMBL/GenBank/DDBJ databases">
        <title>Deep-cultivation of Planctomycetes and their phenomic and genomic characterization uncovers novel biology.</title>
        <authorList>
            <person name="Wiegand S."/>
            <person name="Jogler M."/>
            <person name="Boedeker C."/>
            <person name="Pinto D."/>
            <person name="Vollmers J."/>
            <person name="Rivas-Marin E."/>
            <person name="Kohn T."/>
            <person name="Peeters S.H."/>
            <person name="Heuer A."/>
            <person name="Rast P."/>
            <person name="Oberbeckmann S."/>
            <person name="Bunk B."/>
            <person name="Jeske O."/>
            <person name="Meyerdierks A."/>
            <person name="Storesund J.E."/>
            <person name="Kallscheuer N."/>
            <person name="Luecker S."/>
            <person name="Lage O.M."/>
            <person name="Pohl T."/>
            <person name="Merkel B.J."/>
            <person name="Hornburger P."/>
            <person name="Mueller R.-W."/>
            <person name="Bruemmer F."/>
            <person name="Labrenz M."/>
            <person name="Spormann A.M."/>
            <person name="Op Den Camp H."/>
            <person name="Overmann J."/>
            <person name="Amann R."/>
            <person name="Jetten M.S.M."/>
            <person name="Mascher T."/>
            <person name="Medema M.H."/>
            <person name="Devos D.P."/>
            <person name="Kaster A.-K."/>
            <person name="Ovreas L."/>
            <person name="Rohde M."/>
            <person name="Galperin M.Y."/>
            <person name="Jogler C."/>
        </authorList>
    </citation>
    <scope>NUCLEOTIDE SEQUENCE [LARGE SCALE GENOMIC DNA]</scope>
    <source>
        <strain evidence="7 8">Poly59</strain>
    </source>
</reference>
<dbReference type="PANTHER" id="PTHR44154">
    <property type="entry name" value="QUINONE OXIDOREDUCTASE"/>
    <property type="match status" value="1"/>
</dbReference>